<dbReference type="OrthoDB" id="2900663at2759"/>
<evidence type="ECO:0000313" key="2">
    <source>
        <dbReference type="Proteomes" id="UP000284842"/>
    </source>
</evidence>
<dbReference type="Gene3D" id="3.80.10.10">
    <property type="entry name" value="Ribonuclease Inhibitor"/>
    <property type="match status" value="1"/>
</dbReference>
<comment type="caution">
    <text evidence="1">The sequence shown here is derived from an EMBL/GenBank/DDBJ whole genome shotgun (WGS) entry which is preliminary data.</text>
</comment>
<keyword evidence="2" id="KW-1185">Reference proteome</keyword>
<accession>A0A409VA73</accession>
<dbReference type="Proteomes" id="UP000284842">
    <property type="component" value="Unassembled WGS sequence"/>
</dbReference>
<name>A0A409VA73_9AGAR</name>
<evidence type="ECO:0000313" key="1">
    <source>
        <dbReference type="EMBL" id="PPQ63743.1"/>
    </source>
</evidence>
<dbReference type="AlphaFoldDB" id="A0A409VA73"/>
<dbReference type="EMBL" id="NHTK01006112">
    <property type="protein sequence ID" value="PPQ63743.1"/>
    <property type="molecule type" value="Genomic_DNA"/>
</dbReference>
<dbReference type="InterPro" id="IPR032675">
    <property type="entry name" value="LRR_dom_sf"/>
</dbReference>
<reference evidence="1 2" key="1">
    <citation type="journal article" date="2018" name="Evol. Lett.">
        <title>Horizontal gene cluster transfer increased hallucinogenic mushroom diversity.</title>
        <authorList>
            <person name="Reynolds H.T."/>
            <person name="Vijayakumar V."/>
            <person name="Gluck-Thaler E."/>
            <person name="Korotkin H.B."/>
            <person name="Matheny P.B."/>
            <person name="Slot J.C."/>
        </authorList>
    </citation>
    <scope>NUCLEOTIDE SEQUENCE [LARGE SCALE GENOMIC DNA]</scope>
    <source>
        <strain evidence="1 2">2629</strain>
    </source>
</reference>
<dbReference type="InParanoid" id="A0A409VA73"/>
<organism evidence="1 2">
    <name type="scientific">Panaeolus cyanescens</name>
    <dbReference type="NCBI Taxonomy" id="181874"/>
    <lineage>
        <taxon>Eukaryota</taxon>
        <taxon>Fungi</taxon>
        <taxon>Dikarya</taxon>
        <taxon>Basidiomycota</taxon>
        <taxon>Agaricomycotina</taxon>
        <taxon>Agaricomycetes</taxon>
        <taxon>Agaricomycetidae</taxon>
        <taxon>Agaricales</taxon>
        <taxon>Agaricineae</taxon>
        <taxon>Galeropsidaceae</taxon>
        <taxon>Panaeolus</taxon>
    </lineage>
</organism>
<sequence>MAVEDIPLPPSRFATNLQLTARRVRIWIRPLLYRVFEYTSSIFPFPDFETRPHIKLEDVGRFARHLAYRVQPREEPDCLINLLRNCGQIINLAIWDDFAMLVQVYPALASLSGLRRLSAGFRGLNQDQVLSPVFLNLTHLDLFGNVNWDLISQFKNLTHLSIADPPHELERVLHLILDSSGCSSLRVVTLFDEPVSYYDLRLVVIRGYYDYLTDWIKGANGRMDSWTFAERIVIARENTPPLPIFPLELERIIFETVLEDVYQELPPSHYALSLQLVAKRVQHWIRPLLYRVYKYPNEGGEPFPDFAANRALNITEIGPLIKHLLHGTSPGSWDGEDPIINVMRHCPSIENLATWCNFDTCANLYPFLSSLLNIKRFSTRLGSFTRDQLLDPFMFRLTHLEVVGFLELDGWTAIAELKSLTHLSTSTAGLGAYESEPVTSLLRMICAPGGCSKLQVLKLYGAAIEGFDDIRIVLFPLTQFSFESSVEDWMAGATGRPDSWSFADQIVYARKMGYITHSPGTIVDPFSFNYREELTAEGSLWWEGEMKKWGM</sequence>
<dbReference type="SUPFAM" id="SSF52047">
    <property type="entry name" value="RNI-like"/>
    <property type="match status" value="1"/>
</dbReference>
<proteinExistence type="predicted"/>
<protein>
    <submittedName>
        <fullName evidence="1">Uncharacterized protein</fullName>
    </submittedName>
</protein>
<gene>
    <name evidence="1" type="ORF">CVT24_004252</name>
</gene>